<dbReference type="EMBL" id="CP031222">
    <property type="protein sequence ID" value="AXI04490.1"/>
    <property type="molecule type" value="Genomic_DNA"/>
</dbReference>
<dbReference type="AlphaFoldDB" id="A0A345PB31"/>
<proteinExistence type="predicted"/>
<protein>
    <submittedName>
        <fullName evidence="1">Pilus assembly protein PilP</fullName>
    </submittedName>
</protein>
<organism evidence="1 2">
    <name type="scientific">Aquirhabdus parva</name>
    <dbReference type="NCBI Taxonomy" id="2283318"/>
    <lineage>
        <taxon>Bacteria</taxon>
        <taxon>Pseudomonadati</taxon>
        <taxon>Pseudomonadota</taxon>
        <taxon>Gammaproteobacteria</taxon>
        <taxon>Moraxellales</taxon>
        <taxon>Moraxellaceae</taxon>
        <taxon>Aquirhabdus</taxon>
    </lineage>
</organism>
<reference evidence="1 2" key="1">
    <citation type="submission" date="2018-07" db="EMBL/GenBank/DDBJ databases">
        <title>Genome sequencing of Moraxellaceae gen. HYN0046.</title>
        <authorList>
            <person name="Kim M."/>
            <person name="Yi H."/>
        </authorList>
    </citation>
    <scope>NUCLEOTIDE SEQUENCE [LARGE SCALE GENOMIC DNA]</scope>
    <source>
        <strain evidence="1 2">HYN0046</strain>
    </source>
</reference>
<accession>A0A345PB31</accession>
<dbReference type="Gene3D" id="2.30.30.830">
    <property type="match status" value="1"/>
</dbReference>
<dbReference type="Proteomes" id="UP000253940">
    <property type="component" value="Chromosome"/>
</dbReference>
<sequence length="191" mass="20957">MTENKSSQWQIRSKNAPKILIFGGVLLVGMLSTGCSSRVDGVAMEMQKIHNEPTLPITPAPVFLPVPTFTYAAQGFRSPFIALSLAEEMKVMAGRHVMPDLSRPLQFLEQFPLENLRMRGTIHNQKGPLYGLIEDPQGGVLRVQVGNYLGKNYGRIVGITPTQVNLVEIVPDGKDGFVERPRSLIMVDAGG</sequence>
<evidence type="ECO:0000313" key="1">
    <source>
        <dbReference type="EMBL" id="AXI04490.1"/>
    </source>
</evidence>
<dbReference type="Pfam" id="PF04351">
    <property type="entry name" value="PilP"/>
    <property type="match status" value="1"/>
</dbReference>
<dbReference type="PIRSF" id="PIRSF016481">
    <property type="entry name" value="Pilus_assembly_PilP"/>
    <property type="match status" value="1"/>
</dbReference>
<dbReference type="KEGG" id="mbah:HYN46_03030"/>
<keyword evidence="2" id="KW-1185">Reference proteome</keyword>
<dbReference type="PROSITE" id="PS51257">
    <property type="entry name" value="PROKAR_LIPOPROTEIN"/>
    <property type="match status" value="1"/>
</dbReference>
<dbReference type="InterPro" id="IPR007446">
    <property type="entry name" value="PilP"/>
</dbReference>
<evidence type="ECO:0000313" key="2">
    <source>
        <dbReference type="Proteomes" id="UP000253940"/>
    </source>
</evidence>
<gene>
    <name evidence="1" type="ORF">HYN46_03030</name>
</gene>
<dbReference type="OrthoDB" id="5296580at2"/>
<name>A0A345PB31_9GAMM</name>